<accession>A0ABP8PSD3</accession>
<feature type="signal peptide" evidence="1">
    <location>
        <begin position="1"/>
        <end position="36"/>
    </location>
</feature>
<reference evidence="3" key="1">
    <citation type="journal article" date="2019" name="Int. J. Syst. Evol. Microbiol.">
        <title>The Global Catalogue of Microorganisms (GCM) 10K type strain sequencing project: providing services to taxonomists for standard genome sequencing and annotation.</title>
        <authorList>
            <consortium name="The Broad Institute Genomics Platform"/>
            <consortium name="The Broad Institute Genome Sequencing Center for Infectious Disease"/>
            <person name="Wu L."/>
            <person name="Ma J."/>
        </authorList>
    </citation>
    <scope>NUCLEOTIDE SEQUENCE [LARGE SCALE GENOMIC DNA]</scope>
    <source>
        <strain evidence="3">JCM 32206</strain>
    </source>
</reference>
<dbReference type="EMBL" id="BAABFB010000075">
    <property type="protein sequence ID" value="GAA4490594.1"/>
    <property type="molecule type" value="Genomic_DNA"/>
</dbReference>
<gene>
    <name evidence="2" type="ORF">GCM10023094_54180</name>
</gene>
<sequence>MTNSLKAPASRFVAKLALTGALVALPLGLSVGQAFAAGTHPGSCNFGGNVKWVKDCPDPK</sequence>
<dbReference type="Proteomes" id="UP001501183">
    <property type="component" value="Unassembled WGS sequence"/>
</dbReference>
<organism evidence="2 3">
    <name type="scientific">Rhodococcus olei</name>
    <dbReference type="NCBI Taxonomy" id="2161675"/>
    <lineage>
        <taxon>Bacteria</taxon>
        <taxon>Bacillati</taxon>
        <taxon>Actinomycetota</taxon>
        <taxon>Actinomycetes</taxon>
        <taxon>Mycobacteriales</taxon>
        <taxon>Nocardiaceae</taxon>
        <taxon>Rhodococcus</taxon>
    </lineage>
</organism>
<proteinExistence type="predicted"/>
<evidence type="ECO:0000313" key="3">
    <source>
        <dbReference type="Proteomes" id="UP001501183"/>
    </source>
</evidence>
<dbReference type="RefSeq" id="WP_345353099.1">
    <property type="nucleotide sequence ID" value="NZ_BAABFB010000075.1"/>
</dbReference>
<comment type="caution">
    <text evidence="2">The sequence shown here is derived from an EMBL/GenBank/DDBJ whole genome shotgun (WGS) entry which is preliminary data.</text>
</comment>
<name>A0ABP8PSD3_9NOCA</name>
<evidence type="ECO:0000313" key="2">
    <source>
        <dbReference type="EMBL" id="GAA4490594.1"/>
    </source>
</evidence>
<evidence type="ECO:0000256" key="1">
    <source>
        <dbReference type="SAM" id="SignalP"/>
    </source>
</evidence>
<keyword evidence="3" id="KW-1185">Reference proteome</keyword>
<protein>
    <submittedName>
        <fullName evidence="2">Uncharacterized protein</fullName>
    </submittedName>
</protein>
<keyword evidence="1" id="KW-0732">Signal</keyword>
<feature type="chain" id="PRO_5045864660" evidence="1">
    <location>
        <begin position="37"/>
        <end position="60"/>
    </location>
</feature>